<dbReference type="PANTHER" id="PTHR14859">
    <property type="entry name" value="CALCOFLUOR WHITE HYPERSENSITIVE PROTEIN PRECURSOR"/>
    <property type="match status" value="1"/>
</dbReference>
<proteinExistence type="predicted"/>
<dbReference type="GO" id="GO:0004527">
    <property type="term" value="F:exonuclease activity"/>
    <property type="evidence" value="ECO:0007669"/>
    <property type="project" value="UniProtKB-KW"/>
</dbReference>
<keyword evidence="3" id="KW-0378">Hydrolase</keyword>
<dbReference type="Pfam" id="PF03372">
    <property type="entry name" value="Exo_endo_phos"/>
    <property type="match status" value="1"/>
</dbReference>
<evidence type="ECO:0000313" key="3">
    <source>
        <dbReference type="EMBL" id="KRM79241.1"/>
    </source>
</evidence>
<evidence type="ECO:0000256" key="1">
    <source>
        <dbReference type="SAM" id="Phobius"/>
    </source>
</evidence>
<keyword evidence="1" id="KW-0472">Membrane</keyword>
<dbReference type="GO" id="GO:0004519">
    <property type="term" value="F:endonuclease activity"/>
    <property type="evidence" value="ECO:0007669"/>
    <property type="project" value="UniProtKB-KW"/>
</dbReference>
<protein>
    <submittedName>
        <fullName evidence="3">Endonuclease exonuclease phosphatase</fullName>
    </submittedName>
</protein>
<dbReference type="PANTHER" id="PTHR14859:SF1">
    <property type="entry name" value="PGAP2-INTERACTING PROTEIN"/>
    <property type="match status" value="1"/>
</dbReference>
<keyword evidence="4" id="KW-1185">Reference proteome</keyword>
<keyword evidence="3" id="KW-0269">Exonuclease</keyword>
<gene>
    <name evidence="3" type="ORF">FC84_GL001414</name>
</gene>
<accession>A0A0R2BSD1</accession>
<dbReference type="PATRIC" id="fig|1423738.3.peg.1429"/>
<dbReference type="InterPro" id="IPR005135">
    <property type="entry name" value="Endo/exonuclease/phosphatase"/>
</dbReference>
<dbReference type="EMBL" id="AYYK01000004">
    <property type="protein sequence ID" value="KRM79241.1"/>
    <property type="molecule type" value="Genomic_DNA"/>
</dbReference>
<dbReference type="OrthoDB" id="7616949at2"/>
<keyword evidence="3" id="KW-0540">Nuclease</keyword>
<dbReference type="RefSeq" id="WP_057755078.1">
    <property type="nucleotide sequence ID" value="NZ_AYYK01000004.1"/>
</dbReference>
<comment type="caution">
    <text evidence="3">The sequence shown here is derived from an EMBL/GenBank/DDBJ whole genome shotgun (WGS) entry which is preliminary data.</text>
</comment>
<dbReference type="GO" id="GO:0006506">
    <property type="term" value="P:GPI anchor biosynthetic process"/>
    <property type="evidence" value="ECO:0007669"/>
    <property type="project" value="TreeGrafter"/>
</dbReference>
<dbReference type="STRING" id="1423738.FC84_GL001414"/>
<dbReference type="GO" id="GO:0016020">
    <property type="term" value="C:membrane"/>
    <property type="evidence" value="ECO:0007669"/>
    <property type="project" value="GOC"/>
</dbReference>
<feature type="transmembrane region" description="Helical" evidence="1">
    <location>
        <begin position="7"/>
        <end position="31"/>
    </location>
</feature>
<feature type="domain" description="Endonuclease/exonuclease/phosphatase" evidence="2">
    <location>
        <begin position="59"/>
        <end position="273"/>
    </location>
</feature>
<evidence type="ECO:0000259" key="2">
    <source>
        <dbReference type="Pfam" id="PF03372"/>
    </source>
</evidence>
<name>A0A0R2BSD1_9LACO</name>
<dbReference type="Proteomes" id="UP000051813">
    <property type="component" value="Unassembled WGS sequence"/>
</dbReference>
<keyword evidence="1" id="KW-1133">Transmembrane helix</keyword>
<reference evidence="3 4" key="1">
    <citation type="journal article" date="2015" name="Genome Announc.">
        <title>Expanding the biotechnology potential of lactobacilli through comparative genomics of 213 strains and associated genera.</title>
        <authorList>
            <person name="Sun Z."/>
            <person name="Harris H.M."/>
            <person name="McCann A."/>
            <person name="Guo C."/>
            <person name="Argimon S."/>
            <person name="Zhang W."/>
            <person name="Yang X."/>
            <person name="Jeffery I.B."/>
            <person name="Cooney J.C."/>
            <person name="Kagawa T.F."/>
            <person name="Liu W."/>
            <person name="Song Y."/>
            <person name="Salvetti E."/>
            <person name="Wrobel A."/>
            <person name="Rasinkangas P."/>
            <person name="Parkhill J."/>
            <person name="Rea M.C."/>
            <person name="O'Sullivan O."/>
            <person name="Ritari J."/>
            <person name="Douillard F.P."/>
            <person name="Paul Ross R."/>
            <person name="Yang R."/>
            <person name="Briner A.E."/>
            <person name="Felis G.E."/>
            <person name="de Vos W.M."/>
            <person name="Barrangou R."/>
            <person name="Klaenhammer T.R."/>
            <person name="Caufield P.W."/>
            <person name="Cui Y."/>
            <person name="Zhang H."/>
            <person name="O'Toole P.W."/>
        </authorList>
    </citation>
    <scope>NUCLEOTIDE SEQUENCE [LARGE SCALE GENOMIC DNA]</scope>
    <source>
        <strain evidence="3 4">DSM 20335</strain>
    </source>
</reference>
<dbReference type="AlphaFoldDB" id="A0A0R2BSD1"/>
<dbReference type="InterPro" id="IPR036691">
    <property type="entry name" value="Endo/exonu/phosph_ase_sf"/>
</dbReference>
<keyword evidence="3" id="KW-0255">Endonuclease</keyword>
<keyword evidence="1" id="KW-0812">Transmembrane</keyword>
<organism evidence="3 4">
    <name type="scientific">Lapidilactobacillus dextrinicus DSM 20335</name>
    <dbReference type="NCBI Taxonomy" id="1423738"/>
    <lineage>
        <taxon>Bacteria</taxon>
        <taxon>Bacillati</taxon>
        <taxon>Bacillota</taxon>
        <taxon>Bacilli</taxon>
        <taxon>Lactobacillales</taxon>
        <taxon>Lactobacillaceae</taxon>
        <taxon>Lapidilactobacillus</taxon>
    </lineage>
</organism>
<dbReference type="InterPro" id="IPR051916">
    <property type="entry name" value="GPI-anchor_lipid_remodeler"/>
</dbReference>
<dbReference type="Gene3D" id="3.60.10.10">
    <property type="entry name" value="Endonuclease/exonuclease/phosphatase"/>
    <property type="match status" value="1"/>
</dbReference>
<evidence type="ECO:0000313" key="4">
    <source>
        <dbReference type="Proteomes" id="UP000051813"/>
    </source>
</evidence>
<sequence>MKRWLKWLLGFLGLFLLVVGGYLIYVLTAYYRLPAKMSLQPVANQTTKVKTNQTYTVQTYNIGYGAYTPKDSFFMDGGTESKARSVAAVKGNLEGVIKTTQANQPDFAFFQEVDRWGQRSRNVDEVAMLTTALAKTHARVYGQNYDTPYLFYPVTDPIGAAKSGLVTLSRQKVISAQRYTLPIATDLTKLTDLDRAFTATKVAVANGRTLQLINVHLSAFTKDQSIQKAQFKKLFNYAQTAYQNGDYVIIGGDYNHRLINDSATVFKTSQPNLTWTHLFPFTDLPKGFKVPTQGLTQAAIPSVRGMDQPYTKGKTFVTLVDGFILSPNVQAKSLHITDTQFQYSDHNPAVLKFKLQK</sequence>
<dbReference type="SUPFAM" id="SSF56219">
    <property type="entry name" value="DNase I-like"/>
    <property type="match status" value="1"/>
</dbReference>